<dbReference type="EnsemblMetazoa" id="XM_022814768">
    <property type="protein sequence ID" value="XP_022670503"/>
    <property type="gene ID" value="LOC111254183"/>
</dbReference>
<evidence type="ECO:0008006" key="5">
    <source>
        <dbReference type="Google" id="ProtNLM"/>
    </source>
</evidence>
<dbReference type="SUPFAM" id="SSF53328">
    <property type="entry name" value="Formyltransferase"/>
    <property type="match status" value="1"/>
</dbReference>
<dbReference type="PANTHER" id="PTHR11138">
    <property type="entry name" value="METHIONYL-TRNA FORMYLTRANSFERASE"/>
    <property type="match status" value="1"/>
</dbReference>
<feature type="domain" description="Formyl transferase N-terminal" evidence="1">
    <location>
        <begin position="67"/>
        <end position="147"/>
    </location>
</feature>
<dbReference type="InterPro" id="IPR002376">
    <property type="entry name" value="Formyl_transf_N"/>
</dbReference>
<evidence type="ECO:0000259" key="2">
    <source>
        <dbReference type="Pfam" id="PF02911"/>
    </source>
</evidence>
<evidence type="ECO:0000313" key="4">
    <source>
        <dbReference type="Proteomes" id="UP000594260"/>
    </source>
</evidence>
<dbReference type="Pfam" id="PF02911">
    <property type="entry name" value="Formyl_trans_C"/>
    <property type="match status" value="1"/>
</dbReference>
<dbReference type="InterPro" id="IPR036477">
    <property type="entry name" value="Formyl_transf_N_sf"/>
</dbReference>
<name>A0A7M7KTB4_VARDE</name>
<evidence type="ECO:0000259" key="1">
    <source>
        <dbReference type="Pfam" id="PF00551"/>
    </source>
</evidence>
<dbReference type="InterPro" id="IPR011034">
    <property type="entry name" value="Formyl_transferase-like_C_sf"/>
</dbReference>
<dbReference type="SUPFAM" id="SSF50486">
    <property type="entry name" value="FMT C-terminal domain-like"/>
    <property type="match status" value="1"/>
</dbReference>
<dbReference type="Gene3D" id="3.40.50.12230">
    <property type="match status" value="1"/>
</dbReference>
<dbReference type="GO" id="GO:0004479">
    <property type="term" value="F:methionyl-tRNA formyltransferase activity"/>
    <property type="evidence" value="ECO:0007669"/>
    <property type="project" value="TreeGrafter"/>
</dbReference>
<evidence type="ECO:0000313" key="3">
    <source>
        <dbReference type="EnsemblMetazoa" id="XP_022670503"/>
    </source>
</evidence>
<proteinExistence type="predicted"/>
<sequence>MASWLGRKTLRLLFYGSDHFSLASLRALLSLKLPLAVVTKRRCPVQQVAKDAGLTIHYWPFTVPKGQFDLGVVVSFGQLIPAACIRACTHGMVNVHPSLLPRWRGAAPLVHTILANDERAGVSLITVAQNRFDTGFIINQTLLKESPRDLEYVDLERISARAGASLLVEFMSDVEGLLANARPQSEDGVTKAPKVNPSMGVLDFRQTITQVDCRRRAVADFEPLTCWYGRWKLRLFLLPLSQRPPDPSINDILREANSAAENAYTSDTLINGIVPPGYAFYHKKRRLLTVRCIDGWVWAEHVTVKGRRKMTAQEFYAGFLNKSDCKTFTREPLTAVHTSSQKLPHKM</sequence>
<keyword evidence="4" id="KW-1185">Reference proteome</keyword>
<dbReference type="RefSeq" id="XP_022670503.1">
    <property type="nucleotide sequence ID" value="XM_022814768.1"/>
</dbReference>
<feature type="domain" description="Formyl transferase C-terminal" evidence="2">
    <location>
        <begin position="194"/>
        <end position="319"/>
    </location>
</feature>
<reference evidence="3" key="1">
    <citation type="submission" date="2021-01" db="UniProtKB">
        <authorList>
            <consortium name="EnsemblMetazoa"/>
        </authorList>
    </citation>
    <scope>IDENTIFICATION</scope>
</reference>
<dbReference type="Proteomes" id="UP000594260">
    <property type="component" value="Unplaced"/>
</dbReference>
<protein>
    <recommendedName>
        <fullName evidence="5">Methionyl-tRNA formyltransferase</fullName>
    </recommendedName>
</protein>
<organism evidence="3 4">
    <name type="scientific">Varroa destructor</name>
    <name type="common">Honeybee mite</name>
    <dbReference type="NCBI Taxonomy" id="109461"/>
    <lineage>
        <taxon>Eukaryota</taxon>
        <taxon>Metazoa</taxon>
        <taxon>Ecdysozoa</taxon>
        <taxon>Arthropoda</taxon>
        <taxon>Chelicerata</taxon>
        <taxon>Arachnida</taxon>
        <taxon>Acari</taxon>
        <taxon>Parasitiformes</taxon>
        <taxon>Mesostigmata</taxon>
        <taxon>Gamasina</taxon>
        <taxon>Dermanyssoidea</taxon>
        <taxon>Varroidae</taxon>
        <taxon>Varroa</taxon>
    </lineage>
</organism>
<dbReference type="PANTHER" id="PTHR11138:SF5">
    <property type="entry name" value="METHIONYL-TRNA FORMYLTRANSFERASE, MITOCHONDRIAL"/>
    <property type="match status" value="1"/>
</dbReference>
<dbReference type="GO" id="GO:0005739">
    <property type="term" value="C:mitochondrion"/>
    <property type="evidence" value="ECO:0007669"/>
    <property type="project" value="TreeGrafter"/>
</dbReference>
<dbReference type="AlphaFoldDB" id="A0A7M7KTB4"/>
<accession>A0A7M7KTB4</accession>
<dbReference type="InterPro" id="IPR005793">
    <property type="entry name" value="Formyl_trans_C"/>
</dbReference>
<dbReference type="Pfam" id="PF00551">
    <property type="entry name" value="Formyl_trans_N"/>
    <property type="match status" value="1"/>
</dbReference>
<dbReference type="GeneID" id="111254183"/>